<comment type="caution">
    <text evidence="1">The sequence shown here is derived from an EMBL/GenBank/DDBJ whole genome shotgun (WGS) entry which is preliminary data.</text>
</comment>
<reference evidence="1 2" key="1">
    <citation type="submission" date="2018-05" db="EMBL/GenBank/DDBJ databases">
        <title>Complete genome sequence of Flagellimonas aquimarina ECD12 isolated from seaweed Ecklonia cava.</title>
        <authorList>
            <person name="Choi S."/>
            <person name="Seong C."/>
        </authorList>
    </citation>
    <scope>NUCLEOTIDE SEQUENCE [LARGE SCALE GENOMIC DNA]</scope>
    <source>
        <strain evidence="1 2">ECD12</strain>
    </source>
</reference>
<keyword evidence="2" id="KW-1185">Reference proteome</keyword>
<sequence>MTDKNNIMKKIRTYILFAIGFMTAVSCSEEKIVDDVQATVARGLVLRTVTTLGDNFNISDTSSVWGRTLEAQDSEGGALLSEIRVFVTFVDNTIEDGDPDLSTDEAALPSVSASSFTEGPFGFPRGDVSVTYAEAIAATGIDFDDIDGGDTFNFRLEAVLTDGRIFTNNAAGTVANGSFFSSPFAYTSPVVCPPTVPTAGDWTINFQDTFGDGWNNAAFRVTIDGTATDYTLANGGAGSEVFTVSGGAQIISIVFISGDFDGEVTGQVISANGNTVVDVDGVNGTITAEAELIDYCLNNL</sequence>
<evidence type="ECO:0000313" key="2">
    <source>
        <dbReference type="Proteomes" id="UP000245762"/>
    </source>
</evidence>
<evidence type="ECO:0000313" key="1">
    <source>
        <dbReference type="EMBL" id="PWL37279.1"/>
    </source>
</evidence>
<proteinExistence type="predicted"/>
<name>A0A316KWU8_9FLAO</name>
<organism evidence="1 2">
    <name type="scientific">Flagellimonas aquimarina</name>
    <dbReference type="NCBI Taxonomy" id="2201895"/>
    <lineage>
        <taxon>Bacteria</taxon>
        <taxon>Pseudomonadati</taxon>
        <taxon>Bacteroidota</taxon>
        <taxon>Flavobacteriia</taxon>
        <taxon>Flavobacteriales</taxon>
        <taxon>Flavobacteriaceae</taxon>
        <taxon>Flagellimonas</taxon>
    </lineage>
</organism>
<dbReference type="AlphaFoldDB" id="A0A316KWU8"/>
<gene>
    <name evidence="1" type="ORF">DKG77_16755</name>
</gene>
<dbReference type="PROSITE" id="PS51257">
    <property type="entry name" value="PROKAR_LIPOPROTEIN"/>
    <property type="match status" value="1"/>
</dbReference>
<accession>A0A316KWU8</accession>
<dbReference type="EMBL" id="QGEG01000007">
    <property type="protein sequence ID" value="PWL37279.1"/>
    <property type="molecule type" value="Genomic_DNA"/>
</dbReference>
<dbReference type="Proteomes" id="UP000245762">
    <property type="component" value="Unassembled WGS sequence"/>
</dbReference>
<protein>
    <submittedName>
        <fullName evidence="1">Uncharacterized protein</fullName>
    </submittedName>
</protein>